<dbReference type="InterPro" id="IPR001638">
    <property type="entry name" value="Solute-binding_3/MltF_N"/>
</dbReference>
<keyword evidence="1" id="KW-0732">Signal</keyword>
<evidence type="ECO:0000259" key="2">
    <source>
        <dbReference type="SMART" id="SM00062"/>
    </source>
</evidence>
<proteinExistence type="predicted"/>
<dbReference type="EMBL" id="UINC01004363">
    <property type="protein sequence ID" value="SVA13783.1"/>
    <property type="molecule type" value="Genomic_DNA"/>
</dbReference>
<dbReference type="Pfam" id="PF00497">
    <property type="entry name" value="SBP_bac_3"/>
    <property type="match status" value="1"/>
</dbReference>
<gene>
    <name evidence="3" type="ORF">METZ01_LOCUS66637</name>
</gene>
<name>A0A381TIK1_9ZZZZ</name>
<evidence type="ECO:0000256" key="1">
    <source>
        <dbReference type="ARBA" id="ARBA00022729"/>
    </source>
</evidence>
<dbReference type="AlphaFoldDB" id="A0A381TIK1"/>
<dbReference type="SMART" id="SM00062">
    <property type="entry name" value="PBPb"/>
    <property type="match status" value="1"/>
</dbReference>
<organism evidence="3">
    <name type="scientific">marine metagenome</name>
    <dbReference type="NCBI Taxonomy" id="408172"/>
    <lineage>
        <taxon>unclassified sequences</taxon>
        <taxon>metagenomes</taxon>
        <taxon>ecological metagenomes</taxon>
    </lineage>
</organism>
<protein>
    <recommendedName>
        <fullName evidence="2">Solute-binding protein family 3/N-terminal domain-containing protein</fullName>
    </recommendedName>
</protein>
<sequence>MSENRGVFSTVSPDVLTICTYTEFAPFSYEDGGEIVGTDISLLKAFAQEMHLEVEIIKRGFAGLWEAPGKGDCDVSAAGMMEHRDRILGDNAVWSNPYMLVTRSLLIRRSDKEILKSPEDFKGKKIVVTPTSSAHIDGDIRYKAIGATIIPVVPSQKEIVSQLLSGQIDAFGEGDVSNEYLAGKYLDENGERLLVLTDLHPMKTPEFLKFAVRSVDQRLPEKLNKFLEET</sequence>
<dbReference type="PANTHER" id="PTHR35936:SF19">
    <property type="entry name" value="AMINO-ACID-BINDING PROTEIN YXEM-RELATED"/>
    <property type="match status" value="1"/>
</dbReference>
<dbReference type="Gene3D" id="3.40.190.10">
    <property type="entry name" value="Periplasmic binding protein-like II"/>
    <property type="match status" value="2"/>
</dbReference>
<dbReference type="PANTHER" id="PTHR35936">
    <property type="entry name" value="MEMBRANE-BOUND LYTIC MUREIN TRANSGLYCOSYLASE F"/>
    <property type="match status" value="1"/>
</dbReference>
<evidence type="ECO:0000313" key="3">
    <source>
        <dbReference type="EMBL" id="SVA13783.1"/>
    </source>
</evidence>
<accession>A0A381TIK1</accession>
<feature type="domain" description="Solute-binding protein family 3/N-terminal" evidence="2">
    <location>
        <begin position="15"/>
        <end position="229"/>
    </location>
</feature>
<dbReference type="SUPFAM" id="SSF53850">
    <property type="entry name" value="Periplasmic binding protein-like II"/>
    <property type="match status" value="1"/>
</dbReference>
<reference evidence="3" key="1">
    <citation type="submission" date="2018-05" db="EMBL/GenBank/DDBJ databases">
        <authorList>
            <person name="Lanie J.A."/>
            <person name="Ng W.-L."/>
            <person name="Kazmierczak K.M."/>
            <person name="Andrzejewski T.M."/>
            <person name="Davidsen T.M."/>
            <person name="Wayne K.J."/>
            <person name="Tettelin H."/>
            <person name="Glass J.I."/>
            <person name="Rusch D."/>
            <person name="Podicherti R."/>
            <person name="Tsui H.-C.T."/>
            <person name="Winkler M.E."/>
        </authorList>
    </citation>
    <scope>NUCLEOTIDE SEQUENCE</scope>
</reference>